<keyword evidence="2" id="KW-1185">Reference proteome</keyword>
<name>A0A0D0AV36_9AGAM</name>
<proteinExistence type="predicted"/>
<dbReference type="Proteomes" id="UP000054485">
    <property type="component" value="Unassembled WGS sequence"/>
</dbReference>
<sequence length="61" mass="7010">MMRVTRKYRPPYPWTTSAELCKGVLIVSSRKHLILSVRSTTSILLAQGCFAPRNVTYFSYN</sequence>
<dbReference type="EMBL" id="KN835403">
    <property type="protein sequence ID" value="KIK38257.1"/>
    <property type="molecule type" value="Genomic_DNA"/>
</dbReference>
<gene>
    <name evidence="1" type="ORF">CY34DRAFT_809558</name>
</gene>
<evidence type="ECO:0000313" key="1">
    <source>
        <dbReference type="EMBL" id="KIK38257.1"/>
    </source>
</evidence>
<reference evidence="1 2" key="1">
    <citation type="submission" date="2014-04" db="EMBL/GenBank/DDBJ databases">
        <authorList>
            <consortium name="DOE Joint Genome Institute"/>
            <person name="Kuo A."/>
            <person name="Ruytinx J."/>
            <person name="Rineau F."/>
            <person name="Colpaert J."/>
            <person name="Kohler A."/>
            <person name="Nagy L.G."/>
            <person name="Floudas D."/>
            <person name="Copeland A."/>
            <person name="Barry K.W."/>
            <person name="Cichocki N."/>
            <person name="Veneault-Fourrey C."/>
            <person name="LaButti K."/>
            <person name="Lindquist E.A."/>
            <person name="Lipzen A."/>
            <person name="Lundell T."/>
            <person name="Morin E."/>
            <person name="Murat C."/>
            <person name="Sun H."/>
            <person name="Tunlid A."/>
            <person name="Henrissat B."/>
            <person name="Grigoriev I.V."/>
            <person name="Hibbett D.S."/>
            <person name="Martin F."/>
            <person name="Nordberg H.P."/>
            <person name="Cantor M.N."/>
            <person name="Hua S.X."/>
        </authorList>
    </citation>
    <scope>NUCLEOTIDE SEQUENCE [LARGE SCALE GENOMIC DNA]</scope>
    <source>
        <strain evidence="1 2">UH-Slu-Lm8-n1</strain>
    </source>
</reference>
<evidence type="ECO:0000313" key="2">
    <source>
        <dbReference type="Proteomes" id="UP000054485"/>
    </source>
</evidence>
<reference evidence="2" key="2">
    <citation type="submission" date="2015-01" db="EMBL/GenBank/DDBJ databases">
        <title>Evolutionary Origins and Diversification of the Mycorrhizal Mutualists.</title>
        <authorList>
            <consortium name="DOE Joint Genome Institute"/>
            <consortium name="Mycorrhizal Genomics Consortium"/>
            <person name="Kohler A."/>
            <person name="Kuo A."/>
            <person name="Nagy L.G."/>
            <person name="Floudas D."/>
            <person name="Copeland A."/>
            <person name="Barry K.W."/>
            <person name="Cichocki N."/>
            <person name="Veneault-Fourrey C."/>
            <person name="LaButti K."/>
            <person name="Lindquist E.A."/>
            <person name="Lipzen A."/>
            <person name="Lundell T."/>
            <person name="Morin E."/>
            <person name="Murat C."/>
            <person name="Riley R."/>
            <person name="Ohm R."/>
            <person name="Sun H."/>
            <person name="Tunlid A."/>
            <person name="Henrissat B."/>
            <person name="Grigoriev I.V."/>
            <person name="Hibbett D.S."/>
            <person name="Martin F."/>
        </authorList>
    </citation>
    <scope>NUCLEOTIDE SEQUENCE [LARGE SCALE GENOMIC DNA]</scope>
    <source>
        <strain evidence="2">UH-Slu-Lm8-n1</strain>
    </source>
</reference>
<dbReference type="InParanoid" id="A0A0D0AV36"/>
<dbReference type="AlphaFoldDB" id="A0A0D0AV36"/>
<organism evidence="1 2">
    <name type="scientific">Suillus luteus UH-Slu-Lm8-n1</name>
    <dbReference type="NCBI Taxonomy" id="930992"/>
    <lineage>
        <taxon>Eukaryota</taxon>
        <taxon>Fungi</taxon>
        <taxon>Dikarya</taxon>
        <taxon>Basidiomycota</taxon>
        <taxon>Agaricomycotina</taxon>
        <taxon>Agaricomycetes</taxon>
        <taxon>Agaricomycetidae</taxon>
        <taxon>Boletales</taxon>
        <taxon>Suillineae</taxon>
        <taxon>Suillaceae</taxon>
        <taxon>Suillus</taxon>
    </lineage>
</organism>
<protein>
    <submittedName>
        <fullName evidence="1">Unplaced genomic scaffold CY34scaffold_272, whole genome shotgun sequence</fullName>
    </submittedName>
</protein>
<accession>A0A0D0AV36</accession>
<dbReference type="HOGENOM" id="CLU_2924253_0_0_1"/>